<name>A0ACC0Y517_9ROSI</name>
<dbReference type="Proteomes" id="UP001163603">
    <property type="component" value="Chromosome 8"/>
</dbReference>
<comment type="caution">
    <text evidence="1">The sequence shown here is derived from an EMBL/GenBank/DDBJ whole genome shotgun (WGS) entry which is preliminary data.</text>
</comment>
<accession>A0ACC0Y517</accession>
<evidence type="ECO:0000313" key="1">
    <source>
        <dbReference type="EMBL" id="KAJ0030375.1"/>
    </source>
</evidence>
<organism evidence="1 2">
    <name type="scientific">Pistacia integerrima</name>
    <dbReference type="NCBI Taxonomy" id="434235"/>
    <lineage>
        <taxon>Eukaryota</taxon>
        <taxon>Viridiplantae</taxon>
        <taxon>Streptophyta</taxon>
        <taxon>Embryophyta</taxon>
        <taxon>Tracheophyta</taxon>
        <taxon>Spermatophyta</taxon>
        <taxon>Magnoliopsida</taxon>
        <taxon>eudicotyledons</taxon>
        <taxon>Gunneridae</taxon>
        <taxon>Pentapetalae</taxon>
        <taxon>rosids</taxon>
        <taxon>malvids</taxon>
        <taxon>Sapindales</taxon>
        <taxon>Anacardiaceae</taxon>
        <taxon>Pistacia</taxon>
    </lineage>
</organism>
<evidence type="ECO:0000313" key="2">
    <source>
        <dbReference type="Proteomes" id="UP001163603"/>
    </source>
</evidence>
<protein>
    <submittedName>
        <fullName evidence="1">Uncharacterized protein</fullName>
    </submittedName>
</protein>
<gene>
    <name evidence="1" type="ORF">Pint_14248</name>
</gene>
<proteinExistence type="predicted"/>
<sequence length="229" mass="25812">MSPMLKKGADALKEFWLLGAKTNTLPTLVDLRSSILPLLNLNQPPLRCHWCGFGLLLYGFGSKKALMEDFASTALTEHSIVMINGYLQSINMKHAFSSWISFVVLITLVEVLCDQLKLRHRTLFKNLPKAQQPFNSLSMCGTGRWVTHSSTGAGIYSRYANQNLYKISRDSFLVGNQITLNSHLTKFKDHELVKTKRHSNGQGCLLSLLHLNRLKNCCLKLVIRCFSSL</sequence>
<keyword evidence="2" id="KW-1185">Reference proteome</keyword>
<dbReference type="EMBL" id="CM047743">
    <property type="protein sequence ID" value="KAJ0030375.1"/>
    <property type="molecule type" value="Genomic_DNA"/>
</dbReference>
<reference evidence="2" key="1">
    <citation type="journal article" date="2023" name="G3 (Bethesda)">
        <title>Genome assembly and association tests identify interacting loci associated with vigor, precocity, and sex in interspecific pistachio rootstocks.</title>
        <authorList>
            <person name="Palmer W."/>
            <person name="Jacygrad E."/>
            <person name="Sagayaradj S."/>
            <person name="Cavanaugh K."/>
            <person name="Han R."/>
            <person name="Bertier L."/>
            <person name="Beede B."/>
            <person name="Kafkas S."/>
            <person name="Golino D."/>
            <person name="Preece J."/>
            <person name="Michelmore R."/>
        </authorList>
    </citation>
    <scope>NUCLEOTIDE SEQUENCE [LARGE SCALE GENOMIC DNA]</scope>
</reference>